<dbReference type="AlphaFoldDB" id="G8Y9V4"/>
<dbReference type="Proteomes" id="UP000005222">
    <property type="component" value="Chromosome K"/>
</dbReference>
<dbReference type="EMBL" id="FO082049">
    <property type="protein sequence ID" value="CCE83337.1"/>
    <property type="molecule type" value="Genomic_DNA"/>
</dbReference>
<dbReference type="GO" id="GO:0000138">
    <property type="term" value="C:Golgi trans cisterna"/>
    <property type="evidence" value="ECO:0007669"/>
    <property type="project" value="TreeGrafter"/>
</dbReference>
<dbReference type="HOGENOM" id="CLU_306764_0_0_1"/>
<dbReference type="OrthoDB" id="432953at2759"/>
<evidence type="ECO:0000256" key="1">
    <source>
        <dbReference type="SAM" id="MobiDB-lite"/>
    </source>
</evidence>
<evidence type="ECO:0000313" key="2">
    <source>
        <dbReference type="EMBL" id="CCE83337.1"/>
    </source>
</evidence>
<feature type="compositionally biased region" description="Polar residues" evidence="1">
    <location>
        <begin position="190"/>
        <end position="203"/>
    </location>
</feature>
<feature type="region of interest" description="Disordered" evidence="1">
    <location>
        <begin position="140"/>
        <end position="159"/>
    </location>
</feature>
<organism evidence="2 4">
    <name type="scientific">Pichia sorbitophila (strain ATCC MYA-4447 / BCRC 22081 / CBS 7064 / NBRC 10061 / NRRL Y-12695)</name>
    <name type="common">Hybrid yeast</name>
    <dbReference type="NCBI Taxonomy" id="559304"/>
    <lineage>
        <taxon>Eukaryota</taxon>
        <taxon>Fungi</taxon>
        <taxon>Dikarya</taxon>
        <taxon>Ascomycota</taxon>
        <taxon>Saccharomycotina</taxon>
        <taxon>Pichiomycetes</taxon>
        <taxon>Debaryomycetaceae</taxon>
        <taxon>Millerozyma</taxon>
    </lineage>
</organism>
<dbReference type="eggNOG" id="KOG2226">
    <property type="taxonomic scope" value="Eukaryota"/>
</dbReference>
<evidence type="ECO:0000313" key="4">
    <source>
        <dbReference type="Proteomes" id="UP000005222"/>
    </source>
</evidence>
<sequence>MKKSDEKAVFRNHLLKLGQGIILSENDSEYWNTLIEKPEEASDIYELFSAHEIRSIQESNVVNFVTFVRILSERTVDTLSDKGFYKDEDKISQLQNCIRFLTKFLPFLFDPVNYKKNELSNIVFWTLSLDASSMANKLLNGGSEDETNVQNEVDTDEQVTSSPLGARLIDALTQALFVPSYTIELKSKPDSNQSKVQGSAGQLSDSSFGSRSRNSPSNHIIDSNRMEIFKLILTLCSETFYEPASALVSTGSKFLTTLVTVTPKARQLSLVCSIFNLICLSGRSSGSENQLVYDEPALTESRYLYVTYALQLLTLMITYPLPSPRNLKFLVDLRLMSATSKPYNIARAYAGKMHKEDELKVLVHYLLNILKSPLITSKEAEGSKFGMAMGRSASNPSLWAMEVSMLLWELCQCNKNVKRLIGKRYASEILIILLYHIHTYCNYENYRNIVRIASYFALYISGDSELTAGLISPIDTRFYDSLPNSFKYAPVPNSARDFIIVQIGSFLISQISLGLSKNIDISNLLLTSLVEILYNVIPLVSGNLENDNNNRVDFDRYVSSGLSYSACSCLTQMISMLSTREFLQERPIASELLALVLRAICTAIVKHPKPSKYLLHSIMKNERVYQSIWTIIHTFPEEKRQNGQSGTPENNEEHEHPNNDNDNISERISLLSLNESTTEINGRGIANSHYVPQDFFTISPNVTESKSTDEDVDDFDVDMALRPKRPAGMSERAKEKHLMDSPLKRVWGGNSSLRIILTIILPYLKHSVRDLELCNKLKFGDTLQVVKHIENVPLSDLYLSNKQHINYYFFPDTPFEPLKFNWSHLSLGWYMSLLLCNVYNALDSVRNYTGNNNRLMKNLQTSFISFSKFTASFSNSYRQNGRTDIDPVDSSKALSWVNMSMTTVNHWSDTNIKLFKVTNSQNDSLLDILNSRMGKNNNQAVPGTPSGVNDMANILTRKISDFGMRNGSVSSFSSLQSSGSFLDDHDPGIYSHRPRASTTSLHSLNTMNRSRTVTPRNSLSN</sequence>
<dbReference type="GO" id="GO:0005797">
    <property type="term" value="C:Golgi medial cisterna"/>
    <property type="evidence" value="ECO:0007669"/>
    <property type="project" value="TreeGrafter"/>
</dbReference>
<proteinExistence type="predicted"/>
<dbReference type="STRING" id="559304.G8Y9V4"/>
<dbReference type="EMBL" id="FO082048">
    <property type="protein sequence ID" value="CCE84368.1"/>
    <property type="molecule type" value="Genomic_DNA"/>
</dbReference>
<dbReference type="InterPro" id="IPR026705">
    <property type="entry name" value="Hid-1/Ecm30"/>
</dbReference>
<feature type="region of interest" description="Disordered" evidence="1">
    <location>
        <begin position="976"/>
        <end position="1021"/>
    </location>
</feature>
<evidence type="ECO:0000313" key="3">
    <source>
        <dbReference type="EMBL" id="CCE84368.1"/>
    </source>
</evidence>
<dbReference type="PANTHER" id="PTHR21575:SF12">
    <property type="entry name" value="PROTEIN HID1"/>
    <property type="match status" value="1"/>
</dbReference>
<dbReference type="PANTHER" id="PTHR21575">
    <property type="entry name" value="PROTEIN HID1"/>
    <property type="match status" value="1"/>
</dbReference>
<reference evidence="2" key="1">
    <citation type="submission" date="2011-10" db="EMBL/GenBank/DDBJ databases">
        <authorList>
            <person name="Genoscope - CEA"/>
        </authorList>
    </citation>
    <scope>NUCLEOTIDE SEQUENCE</scope>
</reference>
<keyword evidence="4" id="KW-1185">Reference proteome</keyword>
<feature type="region of interest" description="Disordered" evidence="1">
    <location>
        <begin position="188"/>
        <end position="219"/>
    </location>
</feature>
<gene>
    <name evidence="2" type="primary">Piso0_003912</name>
    <name evidence="2" type="ORF">GNLVRS01_PISO0K05312g</name>
    <name evidence="3" type="ORF">GNLVRS01_PISO0L05313g</name>
</gene>
<reference evidence="4" key="2">
    <citation type="journal article" date="2012" name="G3 (Bethesda)">
        <title>Pichia sorbitophila, an interspecies yeast hybrid reveals early steps of genome resolution following polyploidization.</title>
        <authorList>
            <person name="Leh Louis V."/>
            <person name="Despons L."/>
            <person name="Friedrich A."/>
            <person name="Martin T."/>
            <person name="Durrens P."/>
            <person name="Casaregola S."/>
            <person name="Neuveglise C."/>
            <person name="Fairhead C."/>
            <person name="Marck C."/>
            <person name="Cruz J.A."/>
            <person name="Straub M.L."/>
            <person name="Kugler V."/>
            <person name="Sacerdot C."/>
            <person name="Uzunov Z."/>
            <person name="Thierry A."/>
            <person name="Weiss S."/>
            <person name="Bleykasten C."/>
            <person name="De Montigny J."/>
            <person name="Jacques N."/>
            <person name="Jung P."/>
            <person name="Lemaire M."/>
            <person name="Mallet S."/>
            <person name="Morel G."/>
            <person name="Richard G.F."/>
            <person name="Sarkar A."/>
            <person name="Savel G."/>
            <person name="Schacherer J."/>
            <person name="Seret M.L."/>
            <person name="Talla E."/>
            <person name="Samson G."/>
            <person name="Jubin C."/>
            <person name="Poulain J."/>
            <person name="Vacherie B."/>
            <person name="Barbe V."/>
            <person name="Pelletier E."/>
            <person name="Sherman D.J."/>
            <person name="Westhof E."/>
            <person name="Weissenbach J."/>
            <person name="Baret P.V."/>
            <person name="Wincker P."/>
            <person name="Gaillardin C."/>
            <person name="Dujon B."/>
            <person name="Souciet J.L."/>
        </authorList>
    </citation>
    <scope>NUCLEOTIDE SEQUENCE [LARGE SCALE GENOMIC DNA]</scope>
    <source>
        <strain evidence="4">ATCC MYA-4447 / BCRC 22081 / CBS 7064 / NBRC 10061 / NRRL Y-12695</strain>
    </source>
</reference>
<feature type="compositionally biased region" description="Acidic residues" evidence="1">
    <location>
        <begin position="143"/>
        <end position="157"/>
    </location>
</feature>
<feature type="compositionally biased region" description="Polar residues" evidence="1">
    <location>
        <begin position="996"/>
        <end position="1021"/>
    </location>
</feature>
<name>G8Y9V4_PICSO</name>
<dbReference type="GO" id="GO:0016020">
    <property type="term" value="C:membrane"/>
    <property type="evidence" value="ECO:0007669"/>
    <property type="project" value="TreeGrafter"/>
</dbReference>
<dbReference type="Pfam" id="PF12722">
    <property type="entry name" value="Hid1"/>
    <property type="match status" value="1"/>
</dbReference>
<protein>
    <submittedName>
        <fullName evidence="2">Piso0_003912 protein</fullName>
    </submittedName>
</protein>
<accession>G8Y9V4</accession>
<dbReference type="InParanoid" id="G8Y9V4"/>
<feature type="region of interest" description="Disordered" evidence="1">
    <location>
        <begin position="637"/>
        <end position="664"/>
    </location>
</feature>
<feature type="compositionally biased region" description="Low complexity" evidence="1">
    <location>
        <begin position="204"/>
        <end position="218"/>
    </location>
</feature>
<dbReference type="Proteomes" id="UP000005222">
    <property type="component" value="Chromosome L"/>
</dbReference>